<evidence type="ECO:0000313" key="2">
    <source>
        <dbReference type="EMBL" id="KAB1987424.1"/>
    </source>
</evidence>
<protein>
    <submittedName>
        <fullName evidence="2">Uncharacterized protein</fullName>
    </submittedName>
</protein>
<reference evidence="2 3" key="1">
    <citation type="submission" date="2019-09" db="EMBL/GenBank/DDBJ databases">
        <title>Isolation and identification of active actinomycetes.</title>
        <authorList>
            <person name="Yu Z."/>
            <person name="Han C."/>
            <person name="Yu B."/>
        </authorList>
    </citation>
    <scope>NUCLEOTIDE SEQUENCE [LARGE SCALE GENOMIC DNA]</scope>
    <source>
        <strain evidence="2 3">NEAU-H2</strain>
    </source>
</reference>
<dbReference type="RefSeq" id="WP_151470178.1">
    <property type="nucleotide sequence ID" value="NZ_WBKG01000013.1"/>
</dbReference>
<dbReference type="Proteomes" id="UP000442990">
    <property type="component" value="Unassembled WGS sequence"/>
</dbReference>
<evidence type="ECO:0000256" key="1">
    <source>
        <dbReference type="SAM" id="MobiDB-lite"/>
    </source>
</evidence>
<evidence type="ECO:0000313" key="3">
    <source>
        <dbReference type="Proteomes" id="UP000442990"/>
    </source>
</evidence>
<gene>
    <name evidence="2" type="ORF">F8144_16955</name>
</gene>
<sequence length="255" mass="27901">MSTQPFNGAYLRPLFHTIEQARGEGAYRQLPAPHPASSLAADDAPLGPYSIAHLARNSHTAGLAHADALRRLTVAGEVDPISPWTLLRGALENFATGLWLLDGAGRDERRHRALSLWDEDMRNRHQHEEDTGHQPSGAGKTGAQRRAEIKDIADRLGLPPLTRPGTLQILLAAAPSAGLTAVKVGAVWRAASGFAHGRYWPNLRASQPYAAFPADNGIHTLALVIDEDQHRPLAQYCNTMLRRLQEHYTARARAH</sequence>
<comment type="caution">
    <text evidence="2">The sequence shown here is derived from an EMBL/GenBank/DDBJ whole genome shotgun (WGS) entry which is preliminary data.</text>
</comment>
<organism evidence="2 3">
    <name type="scientific">Streptomyces triticiradicis</name>
    <dbReference type="NCBI Taxonomy" id="2651189"/>
    <lineage>
        <taxon>Bacteria</taxon>
        <taxon>Bacillati</taxon>
        <taxon>Actinomycetota</taxon>
        <taxon>Actinomycetes</taxon>
        <taxon>Kitasatosporales</taxon>
        <taxon>Streptomycetaceae</taxon>
        <taxon>Streptomyces</taxon>
    </lineage>
</organism>
<dbReference type="AlphaFoldDB" id="A0A7J5DGL7"/>
<keyword evidence="3" id="KW-1185">Reference proteome</keyword>
<proteinExistence type="predicted"/>
<dbReference type="EMBL" id="WBKG01000013">
    <property type="protein sequence ID" value="KAB1987424.1"/>
    <property type="molecule type" value="Genomic_DNA"/>
</dbReference>
<feature type="region of interest" description="Disordered" evidence="1">
    <location>
        <begin position="125"/>
        <end position="146"/>
    </location>
</feature>
<name>A0A7J5DGL7_9ACTN</name>
<accession>A0A7J5DGL7</accession>